<accession>A0A9P3YPD5</accession>
<dbReference type="Pfam" id="PF04122">
    <property type="entry name" value="CW_binding_2"/>
    <property type="match status" value="3"/>
</dbReference>
<dbReference type="InterPro" id="IPR007253">
    <property type="entry name" value="Cell_wall-bd_2"/>
</dbReference>
<feature type="compositionally biased region" description="Low complexity" evidence="1">
    <location>
        <begin position="480"/>
        <end position="492"/>
    </location>
</feature>
<evidence type="ECO:0000256" key="1">
    <source>
        <dbReference type="SAM" id="MobiDB-lite"/>
    </source>
</evidence>
<keyword evidence="2" id="KW-0732">Signal</keyword>
<evidence type="ECO:0000313" key="4">
    <source>
        <dbReference type="EMBL" id="HBH2620213.1"/>
    </source>
</evidence>
<dbReference type="PANTHER" id="PTHR30032:SF8">
    <property type="entry name" value="GERMINATION-SPECIFIC N-ACETYLMURAMOYL-L-ALANINE AMIDASE"/>
    <property type="match status" value="1"/>
</dbReference>
<dbReference type="InterPro" id="IPR051922">
    <property type="entry name" value="Bact_Sporulation_Assoc"/>
</dbReference>
<reference evidence="4" key="1">
    <citation type="journal article" date="2018" name="Genome Biol.">
        <title>SKESA: strategic k-mer extension for scrupulous assemblies.</title>
        <authorList>
            <person name="Souvorov A."/>
            <person name="Agarwala R."/>
            <person name="Lipman D.J."/>
        </authorList>
    </citation>
    <scope>NUCLEOTIDE SEQUENCE</scope>
    <source>
        <strain evidence="4">Clostridioides</strain>
    </source>
</reference>
<name>A0A9P3YPD5_CLODI</name>
<feature type="region of interest" description="Disordered" evidence="1">
    <location>
        <begin position="471"/>
        <end position="492"/>
    </location>
</feature>
<protein>
    <submittedName>
        <fullName evidence="4">Cell wall-binding protein Cwp21</fullName>
    </submittedName>
</protein>
<evidence type="ECO:0000256" key="2">
    <source>
        <dbReference type="SAM" id="SignalP"/>
    </source>
</evidence>
<evidence type="ECO:0000259" key="3">
    <source>
        <dbReference type="Pfam" id="PF03413"/>
    </source>
</evidence>
<feature type="domain" description="PepSY" evidence="3">
    <location>
        <begin position="494"/>
        <end position="548"/>
    </location>
</feature>
<feature type="chain" id="PRO_5041153137" evidence="2">
    <location>
        <begin position="25"/>
        <end position="553"/>
    </location>
</feature>
<dbReference type="Proteomes" id="UP000879542">
    <property type="component" value="Unassembled WGS sequence"/>
</dbReference>
<dbReference type="Pfam" id="PF03413">
    <property type="entry name" value="PepSY"/>
    <property type="match status" value="3"/>
</dbReference>
<proteinExistence type="predicted"/>
<evidence type="ECO:0000313" key="5">
    <source>
        <dbReference type="Proteomes" id="UP000879542"/>
    </source>
</evidence>
<dbReference type="Gene3D" id="3.40.50.12090">
    <property type="match status" value="2"/>
</dbReference>
<feature type="domain" description="PepSY" evidence="3">
    <location>
        <begin position="337"/>
        <end position="394"/>
    </location>
</feature>
<dbReference type="Gene3D" id="3.10.450.40">
    <property type="match status" value="3"/>
</dbReference>
<dbReference type="EMBL" id="DAEQIJ010000008">
    <property type="protein sequence ID" value="HBH2620213.1"/>
    <property type="molecule type" value="Genomic_DNA"/>
</dbReference>
<dbReference type="PANTHER" id="PTHR30032">
    <property type="entry name" value="N-ACETYLMURAMOYL-L-ALANINE AMIDASE-RELATED"/>
    <property type="match status" value="1"/>
</dbReference>
<feature type="domain" description="PepSY" evidence="3">
    <location>
        <begin position="409"/>
        <end position="464"/>
    </location>
</feature>
<sequence length="553" mass="61499">MNKKNLAILISGMMFFSSSSAIFADNTTKQERLIGKTRYETAVEVSKLGWVQSKTAIIVNGNSIQSALCANPFAKLKNAPILLVNNNSIENSTKSELKRLGVDNVYIVDSGNSISSKVENEIKSLNIKINKIVGNNIYEMSTNVLKEIDKIKKIENVAIVNGLKGLSDAVSIASPAAIHNMPIILVSDENSNDSSINFLKNRSIKKSYIVGGNRILSDNAVKKYPNRERISGSDRNNTNAKIIDKFYKDKKINNVFVAKDGINQENALVDSLSIGVLAAKENSPIMISNGSLVNSQKEFIKNKDIDEITQVGGGYNQKAFEDILKLKNVNIRNKTKKISLIQAKKILKQALPGSNILVCYYDEDDNKYDCKVIKDNVLYEIEIDAYSGKIIEIEKDDDLNDNNLGTQNISLDKAKSIALDAVPNGNLIYCKYDAEDNEYEAKVIKNKKTYELEISAFDGRIVDIDMDKDSDDDFDDNDNNHNNSSNTNDSNSIIGAEKAKSIMLDKVHGGKIVKFEYDEDDKEYEGEIIKGKTKYEITINAITGEILEFEIDD</sequence>
<dbReference type="AlphaFoldDB" id="A0A9P3YPD5"/>
<reference evidence="4" key="2">
    <citation type="submission" date="2021-06" db="EMBL/GenBank/DDBJ databases">
        <authorList>
            <consortium name="NCBI Pathogen Detection Project"/>
        </authorList>
    </citation>
    <scope>NUCLEOTIDE SEQUENCE</scope>
    <source>
        <strain evidence="4">Clostridioides</strain>
    </source>
</reference>
<feature type="signal peptide" evidence="2">
    <location>
        <begin position="1"/>
        <end position="24"/>
    </location>
</feature>
<comment type="caution">
    <text evidence="4">The sequence shown here is derived from an EMBL/GenBank/DDBJ whole genome shotgun (WGS) entry which is preliminary data.</text>
</comment>
<dbReference type="RefSeq" id="WP_003427990.1">
    <property type="nucleotide sequence ID" value="NZ_AP025558.1"/>
</dbReference>
<gene>
    <name evidence="4" type="ORF">KRQ00_001975</name>
</gene>
<organism evidence="4 5">
    <name type="scientific">Clostridioides difficile</name>
    <name type="common">Peptoclostridium difficile</name>
    <dbReference type="NCBI Taxonomy" id="1496"/>
    <lineage>
        <taxon>Bacteria</taxon>
        <taxon>Bacillati</taxon>
        <taxon>Bacillota</taxon>
        <taxon>Clostridia</taxon>
        <taxon>Peptostreptococcales</taxon>
        <taxon>Peptostreptococcaceae</taxon>
        <taxon>Clostridioides</taxon>
    </lineage>
</organism>
<dbReference type="InterPro" id="IPR025711">
    <property type="entry name" value="PepSY"/>
</dbReference>